<accession>A0A2W4RJA3</accession>
<dbReference type="InterPro" id="IPR005467">
    <property type="entry name" value="His_kinase_dom"/>
</dbReference>
<evidence type="ECO:0000313" key="6">
    <source>
        <dbReference type="Proteomes" id="UP000249396"/>
    </source>
</evidence>
<protein>
    <recommendedName>
        <fullName evidence="2">histidine kinase</fullName>
        <ecNumber evidence="2">2.7.13.3</ecNumber>
    </recommendedName>
</protein>
<dbReference type="SMART" id="SM00388">
    <property type="entry name" value="HisKA"/>
    <property type="match status" value="1"/>
</dbReference>
<gene>
    <name evidence="5" type="ORF">DM484_07605</name>
</gene>
<feature type="domain" description="Histidine kinase" evidence="4">
    <location>
        <begin position="198"/>
        <end position="411"/>
    </location>
</feature>
<dbReference type="Gene3D" id="1.10.287.130">
    <property type="match status" value="1"/>
</dbReference>
<keyword evidence="3" id="KW-0597">Phosphoprotein</keyword>
<dbReference type="PROSITE" id="PS50109">
    <property type="entry name" value="HIS_KIN"/>
    <property type="match status" value="1"/>
</dbReference>
<dbReference type="Pfam" id="PF02518">
    <property type="entry name" value="HATPase_c"/>
    <property type="match status" value="1"/>
</dbReference>
<evidence type="ECO:0000256" key="1">
    <source>
        <dbReference type="ARBA" id="ARBA00000085"/>
    </source>
</evidence>
<dbReference type="CDD" id="cd00082">
    <property type="entry name" value="HisKA"/>
    <property type="match status" value="1"/>
</dbReference>
<evidence type="ECO:0000259" key="4">
    <source>
        <dbReference type="PROSITE" id="PS50109"/>
    </source>
</evidence>
<comment type="catalytic activity">
    <reaction evidence="1">
        <text>ATP + protein L-histidine = ADP + protein N-phospho-L-histidine.</text>
        <dbReference type="EC" id="2.7.13.3"/>
    </reaction>
</comment>
<dbReference type="SUPFAM" id="SSF55874">
    <property type="entry name" value="ATPase domain of HSP90 chaperone/DNA topoisomerase II/histidine kinase"/>
    <property type="match status" value="1"/>
</dbReference>
<name>A0A2W4RJA3_9GAMM</name>
<comment type="caution">
    <text evidence="5">The sequence shown here is derived from an EMBL/GenBank/DDBJ whole genome shotgun (WGS) entry which is preliminary data.</text>
</comment>
<dbReference type="EMBL" id="QJPH01000254">
    <property type="protein sequence ID" value="PZN81789.1"/>
    <property type="molecule type" value="Genomic_DNA"/>
</dbReference>
<dbReference type="GO" id="GO:0000155">
    <property type="term" value="F:phosphorelay sensor kinase activity"/>
    <property type="evidence" value="ECO:0007669"/>
    <property type="project" value="InterPro"/>
</dbReference>
<dbReference type="PRINTS" id="PR00344">
    <property type="entry name" value="BCTRLSENSOR"/>
</dbReference>
<dbReference type="InterPro" id="IPR004358">
    <property type="entry name" value="Sig_transdc_His_kin-like_C"/>
</dbReference>
<dbReference type="InterPro" id="IPR036890">
    <property type="entry name" value="HATPase_C_sf"/>
</dbReference>
<dbReference type="Gene3D" id="3.30.565.10">
    <property type="entry name" value="Histidine kinase-like ATPase, C-terminal domain"/>
    <property type="match status" value="1"/>
</dbReference>
<dbReference type="InterPro" id="IPR036097">
    <property type="entry name" value="HisK_dim/P_sf"/>
</dbReference>
<dbReference type="PANTHER" id="PTHR43065">
    <property type="entry name" value="SENSOR HISTIDINE KINASE"/>
    <property type="match status" value="1"/>
</dbReference>
<evidence type="ECO:0000256" key="3">
    <source>
        <dbReference type="ARBA" id="ARBA00022553"/>
    </source>
</evidence>
<dbReference type="SMART" id="SM00387">
    <property type="entry name" value="HATPase_c"/>
    <property type="match status" value="1"/>
</dbReference>
<dbReference type="SUPFAM" id="SSF47384">
    <property type="entry name" value="Homodimeric domain of signal transducing histidine kinase"/>
    <property type="match status" value="1"/>
</dbReference>
<organism evidence="5 6">
    <name type="scientific">Candidatus Methylumidiphilus alinenensis</name>
    <dbReference type="NCBI Taxonomy" id="2202197"/>
    <lineage>
        <taxon>Bacteria</taxon>
        <taxon>Pseudomonadati</taxon>
        <taxon>Pseudomonadota</taxon>
        <taxon>Gammaproteobacteria</taxon>
        <taxon>Methylococcales</taxon>
        <taxon>Candidatus Methylumidiphilus</taxon>
    </lineage>
</organism>
<dbReference type="AlphaFoldDB" id="A0A2W4RJA3"/>
<dbReference type="InterPro" id="IPR003661">
    <property type="entry name" value="HisK_dim/P_dom"/>
</dbReference>
<dbReference type="Proteomes" id="UP000249396">
    <property type="component" value="Unassembled WGS sequence"/>
</dbReference>
<dbReference type="EC" id="2.7.13.3" evidence="2"/>
<evidence type="ECO:0000256" key="2">
    <source>
        <dbReference type="ARBA" id="ARBA00012438"/>
    </source>
</evidence>
<evidence type="ECO:0000313" key="5">
    <source>
        <dbReference type="EMBL" id="PZN81789.1"/>
    </source>
</evidence>
<reference evidence="5 6" key="1">
    <citation type="journal article" date="2018" name="Aquat. Microb. Ecol.">
        <title>Gammaproteobacterial methanotrophs dominate.</title>
        <authorList>
            <person name="Rissanen A.J."/>
            <person name="Saarenheimo J."/>
            <person name="Tiirola M."/>
            <person name="Peura S."/>
            <person name="Aalto S.L."/>
            <person name="Karvinen A."/>
            <person name="Nykanen H."/>
        </authorList>
    </citation>
    <scope>NUCLEOTIDE SEQUENCE [LARGE SCALE GENOMIC DNA]</scope>
    <source>
        <strain evidence="5">AMbin10</strain>
    </source>
</reference>
<dbReference type="InterPro" id="IPR003594">
    <property type="entry name" value="HATPase_dom"/>
</dbReference>
<dbReference type="CDD" id="cd00075">
    <property type="entry name" value="HATPase"/>
    <property type="match status" value="1"/>
</dbReference>
<sequence>MDSIIRADVLAKLLRIHETLDVLPDYPTIADFLQRALGEIPGVLHMHLYVEGVVFPSFQLLEEICTESKTAGDTSSENIGRGGDNSLIVTTPLQSARQKYGKLILCLYDKEAFSPYLAFVQNIANALVATLETREHIRHLDENKIGLEAKIAESTAALKNLNEALEQRVWEETEKNRQKDAMLIQQSRLAAMGEMIGNIAHQWRQPLNALGLILANIKDAADYKELTPEYLESLVRDGERLIQKMSTTIDDFRHFFRPQKRAEPFNLSTAIKEALSLVEASFRNNNIEFKLELEEDILIVGFANEFSQVLINLLNNAQDAILSRHSPNGSVTVRLCRDALLAVVTVTDNGGGIPPAVMEKIFEPYFSTKRMGTGIGLYMSKMIIEKSMRGTLGVRNVDCGAEFTLSLPSDNVIHPEHLHVHNSPSY</sequence>
<proteinExistence type="predicted"/>